<feature type="chain" id="PRO_5016138162" evidence="2">
    <location>
        <begin position="29"/>
        <end position="193"/>
    </location>
</feature>
<dbReference type="AlphaFoldDB" id="A0A2W1J9Z5"/>
<gene>
    <name evidence="3" type="ORF">C1752_08471</name>
</gene>
<dbReference type="GO" id="GO:0035269">
    <property type="term" value="P:protein O-linked glycosylation via mannose"/>
    <property type="evidence" value="ECO:0007669"/>
    <property type="project" value="TreeGrafter"/>
</dbReference>
<dbReference type="InterPro" id="IPR019734">
    <property type="entry name" value="TPR_rpt"/>
</dbReference>
<organism evidence="3 4">
    <name type="scientific">Acaryochloris thomasi RCC1774</name>
    <dbReference type="NCBI Taxonomy" id="1764569"/>
    <lineage>
        <taxon>Bacteria</taxon>
        <taxon>Bacillati</taxon>
        <taxon>Cyanobacteriota</taxon>
        <taxon>Cyanophyceae</taxon>
        <taxon>Acaryochloridales</taxon>
        <taxon>Acaryochloridaceae</taxon>
        <taxon>Acaryochloris</taxon>
        <taxon>Acaryochloris thomasi</taxon>
    </lineage>
</organism>
<reference evidence="3 4" key="1">
    <citation type="journal article" date="2018" name="Sci. Rep.">
        <title>A novel species of the marine cyanobacterium Acaryochloris with a unique pigment content and lifestyle.</title>
        <authorList>
            <person name="Partensky F."/>
            <person name="Six C."/>
            <person name="Ratin M."/>
            <person name="Garczarek L."/>
            <person name="Vaulot D."/>
            <person name="Probert I."/>
            <person name="Calteau A."/>
            <person name="Gourvil P."/>
            <person name="Marie D."/>
            <person name="Grebert T."/>
            <person name="Bouchier C."/>
            <person name="Le Panse S."/>
            <person name="Gachenot M."/>
            <person name="Rodriguez F."/>
            <person name="Garrido J.L."/>
        </authorList>
    </citation>
    <scope>NUCLEOTIDE SEQUENCE [LARGE SCALE GENOMIC DNA]</scope>
    <source>
        <strain evidence="3 4">RCC1774</strain>
    </source>
</reference>
<comment type="caution">
    <text evidence="3">The sequence shown here is derived from an EMBL/GenBank/DDBJ whole genome shotgun (WGS) entry which is preliminary data.</text>
</comment>
<dbReference type="GO" id="GO:0000030">
    <property type="term" value="F:mannosyltransferase activity"/>
    <property type="evidence" value="ECO:0007669"/>
    <property type="project" value="TreeGrafter"/>
</dbReference>
<keyword evidence="4" id="KW-1185">Reference proteome</keyword>
<dbReference type="InterPro" id="IPR052384">
    <property type="entry name" value="TMTC_O-mannosyltransferase"/>
</dbReference>
<dbReference type="PANTHER" id="PTHR44216:SF3">
    <property type="entry name" value="PROTEIN O-MANNOSYL-TRANSFERASE TMTC2"/>
    <property type="match status" value="1"/>
</dbReference>
<evidence type="ECO:0000256" key="2">
    <source>
        <dbReference type="SAM" id="SignalP"/>
    </source>
</evidence>
<feature type="repeat" description="TPR" evidence="1">
    <location>
        <begin position="141"/>
        <end position="174"/>
    </location>
</feature>
<dbReference type="SUPFAM" id="SSF48452">
    <property type="entry name" value="TPR-like"/>
    <property type="match status" value="1"/>
</dbReference>
<feature type="signal peptide" evidence="2">
    <location>
        <begin position="1"/>
        <end position="28"/>
    </location>
</feature>
<sequence>MISLKRLMHVAPAALFLCVWQPSLSVLAQQSDTSFLQQAQTAIEEGRYTDAETMLQQAIAQRPDSAEAYYYLGLSLHQQFRLREAILAYRNAIRISPKYDLPYINLGLAWIEGRRLDEASKVFRQVLTLPDREESPASNHTLAHYNLAIIFKREDNPEAALKEVQAALDITPDFESAQELLQELQSPDRSKGD</sequence>
<dbReference type="InterPro" id="IPR011990">
    <property type="entry name" value="TPR-like_helical_dom_sf"/>
</dbReference>
<keyword evidence="1" id="KW-0802">TPR repeat</keyword>
<name>A0A2W1J9Z5_9CYAN</name>
<dbReference type="PROSITE" id="PS50005">
    <property type="entry name" value="TPR"/>
    <property type="match status" value="2"/>
</dbReference>
<dbReference type="PANTHER" id="PTHR44216">
    <property type="entry name" value="PROTEIN O-MANNOSYL-TRANSFERASE TMTC2"/>
    <property type="match status" value="1"/>
</dbReference>
<dbReference type="SMART" id="SM00028">
    <property type="entry name" value="TPR"/>
    <property type="match status" value="4"/>
</dbReference>
<dbReference type="Gene3D" id="1.25.40.10">
    <property type="entry name" value="Tetratricopeptide repeat domain"/>
    <property type="match status" value="2"/>
</dbReference>
<dbReference type="RefSeq" id="WP_110988470.1">
    <property type="nucleotide sequence ID" value="NZ_CAWNWM010000023.1"/>
</dbReference>
<dbReference type="EMBL" id="PQWO01000023">
    <property type="protein sequence ID" value="PZD71029.1"/>
    <property type="molecule type" value="Genomic_DNA"/>
</dbReference>
<accession>A0A2W1J9Z5</accession>
<evidence type="ECO:0000313" key="3">
    <source>
        <dbReference type="EMBL" id="PZD71029.1"/>
    </source>
</evidence>
<dbReference type="Pfam" id="PF13432">
    <property type="entry name" value="TPR_16"/>
    <property type="match status" value="1"/>
</dbReference>
<evidence type="ECO:0000256" key="1">
    <source>
        <dbReference type="PROSITE-ProRule" id="PRU00339"/>
    </source>
</evidence>
<evidence type="ECO:0000313" key="4">
    <source>
        <dbReference type="Proteomes" id="UP000248857"/>
    </source>
</evidence>
<proteinExistence type="predicted"/>
<feature type="repeat" description="TPR" evidence="1">
    <location>
        <begin position="66"/>
        <end position="99"/>
    </location>
</feature>
<keyword evidence="2" id="KW-0732">Signal</keyword>
<dbReference type="OrthoDB" id="526434at2"/>
<dbReference type="Proteomes" id="UP000248857">
    <property type="component" value="Unassembled WGS sequence"/>
</dbReference>
<protein>
    <submittedName>
        <fullName evidence="3">Uncharacterized protein</fullName>
    </submittedName>
</protein>